<feature type="transmembrane region" description="Helical" evidence="1">
    <location>
        <begin position="20"/>
        <end position="42"/>
    </location>
</feature>
<dbReference type="AlphaFoldDB" id="A0A931BH31"/>
<proteinExistence type="predicted"/>
<evidence type="ECO:0000256" key="1">
    <source>
        <dbReference type="SAM" id="Phobius"/>
    </source>
</evidence>
<keyword evidence="3" id="KW-1185">Reference proteome</keyword>
<keyword evidence="1" id="KW-0812">Transmembrane</keyword>
<accession>A0A931BH31</accession>
<dbReference type="EMBL" id="JADQDP010000002">
    <property type="protein sequence ID" value="MBF9142253.1"/>
    <property type="molecule type" value="Genomic_DNA"/>
</dbReference>
<name>A0A931BH31_9BACT</name>
<sequence>MAHLINHLAQAWDLSPAHYWHLRMLCALLLTPLLGVLYVVLFDRPRRPTAGRQLWHR</sequence>
<evidence type="ECO:0000313" key="3">
    <source>
        <dbReference type="Proteomes" id="UP000645610"/>
    </source>
</evidence>
<keyword evidence="1" id="KW-0472">Membrane</keyword>
<dbReference type="Proteomes" id="UP000645610">
    <property type="component" value="Unassembled WGS sequence"/>
</dbReference>
<reference evidence="2 3" key="1">
    <citation type="submission" date="2020-11" db="EMBL/GenBank/DDBJ databases">
        <authorList>
            <person name="Kim M.K."/>
        </authorList>
    </citation>
    <scope>NUCLEOTIDE SEQUENCE [LARGE SCALE GENOMIC DNA]</scope>
    <source>
        <strain evidence="2 3">BT439</strain>
    </source>
</reference>
<comment type="caution">
    <text evidence="2">The sequence shown here is derived from an EMBL/GenBank/DDBJ whole genome shotgun (WGS) entry which is preliminary data.</text>
</comment>
<organism evidence="2 3">
    <name type="scientific">Hymenobacter properus</name>
    <dbReference type="NCBI Taxonomy" id="2791026"/>
    <lineage>
        <taxon>Bacteria</taxon>
        <taxon>Pseudomonadati</taxon>
        <taxon>Bacteroidota</taxon>
        <taxon>Cytophagia</taxon>
        <taxon>Cytophagales</taxon>
        <taxon>Hymenobacteraceae</taxon>
        <taxon>Hymenobacter</taxon>
    </lineage>
</organism>
<gene>
    <name evidence="2" type="ORF">I2I01_11440</name>
</gene>
<keyword evidence="1" id="KW-1133">Transmembrane helix</keyword>
<evidence type="ECO:0000313" key="2">
    <source>
        <dbReference type="EMBL" id="MBF9142253.1"/>
    </source>
</evidence>
<dbReference type="RefSeq" id="WP_196286570.1">
    <property type="nucleotide sequence ID" value="NZ_JADQDP010000002.1"/>
</dbReference>
<protein>
    <submittedName>
        <fullName evidence="2">Uncharacterized protein</fullName>
    </submittedName>
</protein>